<dbReference type="AlphaFoldDB" id="A0A813NLF9"/>
<feature type="compositionally biased region" description="Basic residues" evidence="1">
    <location>
        <begin position="430"/>
        <end position="439"/>
    </location>
</feature>
<sequence>MTTTNTVTDFDGHRWTDAPTQIADKPVKIPLINSVDIDKSKKRTLTTTLERMKMVEDRQSFITESHLPFSHEYRNYSTKSALNLSRKDEQCVLRSVERSKSAIALQYYFCDKDKVRLASVNDKNTAINQSTTSVVSTIQTSILCDDNKQQSLTIGELIAQEGGEVICNQEETYFRNNQSYSKYSYNRSDLRKPWQKDYGNRKSTYHYYNHSNRNHHQPFSANDKYVRDNRKIHTKRETMTENNDVDIEKKLNTINNTSIQVQQGHRPPKRIPFPTSSIHLQQQQENSSSLIQSKHNDNKSSVTPTALISEPKDEQQLMTHQQDSYAFRDYSSKLLINPYYQTTYDVAQLAYSTLASLQQCMVQMASAAATTNFPLMISSTSDYFYPSSPLMDYASLYYHTENTATPIISKSKHQKRQNHHREHERSSTHNYKHFHSNHQHKCEQRKETLTNSRYNDLQYKKAKRTKYNSDDYHYKGSSSNDYSFHKDFFVKSKGRFTSNNRNYHS</sequence>
<proteinExistence type="predicted"/>
<dbReference type="Proteomes" id="UP000677228">
    <property type="component" value="Unassembled WGS sequence"/>
</dbReference>
<dbReference type="Proteomes" id="UP000682733">
    <property type="component" value="Unassembled WGS sequence"/>
</dbReference>
<evidence type="ECO:0000256" key="1">
    <source>
        <dbReference type="SAM" id="MobiDB-lite"/>
    </source>
</evidence>
<feature type="region of interest" description="Disordered" evidence="1">
    <location>
        <begin position="410"/>
        <end position="450"/>
    </location>
</feature>
<reference evidence="3" key="1">
    <citation type="submission" date="2021-02" db="EMBL/GenBank/DDBJ databases">
        <authorList>
            <person name="Nowell W R."/>
        </authorList>
    </citation>
    <scope>NUCLEOTIDE SEQUENCE</scope>
</reference>
<protein>
    <submittedName>
        <fullName evidence="3">Uncharacterized protein</fullName>
    </submittedName>
</protein>
<evidence type="ECO:0000313" key="4">
    <source>
        <dbReference type="EMBL" id="CAF3494837.1"/>
    </source>
</evidence>
<dbReference type="EMBL" id="CAJNOK010000017">
    <property type="protein sequence ID" value="CAF0722819.1"/>
    <property type="molecule type" value="Genomic_DNA"/>
</dbReference>
<comment type="caution">
    <text evidence="3">The sequence shown here is derived from an EMBL/GenBank/DDBJ whole genome shotgun (WGS) entry which is preliminary data.</text>
</comment>
<dbReference type="EMBL" id="CAJNOQ010000003">
    <property type="protein sequence ID" value="CAF0736992.1"/>
    <property type="molecule type" value="Genomic_DNA"/>
</dbReference>
<feature type="compositionally biased region" description="Polar residues" evidence="1">
    <location>
        <begin position="282"/>
        <end position="306"/>
    </location>
</feature>
<organism evidence="3 6">
    <name type="scientific">Didymodactylos carnosus</name>
    <dbReference type="NCBI Taxonomy" id="1234261"/>
    <lineage>
        <taxon>Eukaryota</taxon>
        <taxon>Metazoa</taxon>
        <taxon>Spiralia</taxon>
        <taxon>Gnathifera</taxon>
        <taxon>Rotifera</taxon>
        <taxon>Eurotatoria</taxon>
        <taxon>Bdelloidea</taxon>
        <taxon>Philodinida</taxon>
        <taxon>Philodinidae</taxon>
        <taxon>Didymodactylos</taxon>
    </lineage>
</organism>
<evidence type="ECO:0000313" key="6">
    <source>
        <dbReference type="Proteomes" id="UP000663829"/>
    </source>
</evidence>
<feature type="region of interest" description="Disordered" evidence="1">
    <location>
        <begin position="282"/>
        <end position="314"/>
    </location>
</feature>
<evidence type="ECO:0000313" key="3">
    <source>
        <dbReference type="EMBL" id="CAF0736992.1"/>
    </source>
</evidence>
<feature type="compositionally biased region" description="Basic residues" evidence="1">
    <location>
        <begin position="410"/>
        <end position="420"/>
    </location>
</feature>
<name>A0A813NLF9_9BILA</name>
<dbReference type="EMBL" id="CAJOBA010000017">
    <property type="protein sequence ID" value="CAF3494837.1"/>
    <property type="molecule type" value="Genomic_DNA"/>
</dbReference>
<accession>A0A813NLF9</accession>
<evidence type="ECO:0000313" key="2">
    <source>
        <dbReference type="EMBL" id="CAF0722819.1"/>
    </source>
</evidence>
<dbReference type="EMBL" id="CAJOBC010000003">
    <property type="protein sequence ID" value="CAF3514973.1"/>
    <property type="molecule type" value="Genomic_DNA"/>
</dbReference>
<gene>
    <name evidence="3" type="ORF">GPM918_LOCUS38</name>
    <name evidence="2" type="ORF">OVA965_LOCUS179</name>
    <name evidence="5" type="ORF">SRO942_LOCUS39</name>
    <name evidence="4" type="ORF">TMI583_LOCUS179</name>
</gene>
<dbReference type="Proteomes" id="UP000681722">
    <property type="component" value="Unassembled WGS sequence"/>
</dbReference>
<evidence type="ECO:0000313" key="5">
    <source>
        <dbReference type="EMBL" id="CAF3514973.1"/>
    </source>
</evidence>
<keyword evidence="6" id="KW-1185">Reference proteome</keyword>
<dbReference type="Proteomes" id="UP000663829">
    <property type="component" value="Unassembled WGS sequence"/>
</dbReference>